<feature type="region of interest" description="Disordered" evidence="1">
    <location>
        <begin position="76"/>
        <end position="98"/>
    </location>
</feature>
<accession>A0A4Y2FKY6</accession>
<comment type="caution">
    <text evidence="2">The sequence shown here is derived from an EMBL/GenBank/DDBJ whole genome shotgun (WGS) entry which is preliminary data.</text>
</comment>
<evidence type="ECO:0000256" key="1">
    <source>
        <dbReference type="SAM" id="MobiDB-lite"/>
    </source>
</evidence>
<dbReference type="AlphaFoldDB" id="A0A4Y2FKY6"/>
<sequence length="98" mass="11172">MDAVDSDDNYASSTITTASNSKEKPLSLYEIEKAKRTLVEEKYEKLLKEYLDIKKVRDQSLVDAQPILNEKAVKKLDKTEDTHSSEDDIDCVNKYSPT</sequence>
<organism evidence="2 3">
    <name type="scientific">Araneus ventricosus</name>
    <name type="common">Orbweaver spider</name>
    <name type="synonym">Epeira ventricosa</name>
    <dbReference type="NCBI Taxonomy" id="182803"/>
    <lineage>
        <taxon>Eukaryota</taxon>
        <taxon>Metazoa</taxon>
        <taxon>Ecdysozoa</taxon>
        <taxon>Arthropoda</taxon>
        <taxon>Chelicerata</taxon>
        <taxon>Arachnida</taxon>
        <taxon>Araneae</taxon>
        <taxon>Araneomorphae</taxon>
        <taxon>Entelegynae</taxon>
        <taxon>Araneoidea</taxon>
        <taxon>Araneidae</taxon>
        <taxon>Araneus</taxon>
    </lineage>
</organism>
<feature type="compositionally biased region" description="Basic and acidic residues" evidence="1">
    <location>
        <begin position="76"/>
        <end position="86"/>
    </location>
</feature>
<dbReference type="EMBL" id="BGPR01000970">
    <property type="protein sequence ID" value="GBM41677.1"/>
    <property type="molecule type" value="Genomic_DNA"/>
</dbReference>
<reference evidence="2 3" key="1">
    <citation type="journal article" date="2019" name="Sci. Rep.">
        <title>Orb-weaving spider Araneus ventricosus genome elucidates the spidroin gene catalogue.</title>
        <authorList>
            <person name="Kono N."/>
            <person name="Nakamura H."/>
            <person name="Ohtoshi R."/>
            <person name="Moran D.A.P."/>
            <person name="Shinohara A."/>
            <person name="Yoshida Y."/>
            <person name="Fujiwara M."/>
            <person name="Mori M."/>
            <person name="Tomita M."/>
            <person name="Arakawa K."/>
        </authorList>
    </citation>
    <scope>NUCLEOTIDE SEQUENCE [LARGE SCALE GENOMIC DNA]</scope>
</reference>
<gene>
    <name evidence="2" type="ORF">AVEN_46947_1</name>
</gene>
<feature type="compositionally biased region" description="Polar residues" evidence="1">
    <location>
        <begin position="9"/>
        <end position="20"/>
    </location>
</feature>
<dbReference type="Proteomes" id="UP000499080">
    <property type="component" value="Unassembled WGS sequence"/>
</dbReference>
<evidence type="ECO:0000313" key="3">
    <source>
        <dbReference type="Proteomes" id="UP000499080"/>
    </source>
</evidence>
<protein>
    <submittedName>
        <fullName evidence="2">Uncharacterized protein</fullName>
    </submittedName>
</protein>
<evidence type="ECO:0000313" key="2">
    <source>
        <dbReference type="EMBL" id="GBM41677.1"/>
    </source>
</evidence>
<keyword evidence="3" id="KW-1185">Reference proteome</keyword>
<proteinExistence type="predicted"/>
<name>A0A4Y2FKY6_ARAVE</name>
<feature type="region of interest" description="Disordered" evidence="1">
    <location>
        <begin position="1"/>
        <end position="22"/>
    </location>
</feature>